<feature type="transmembrane region" description="Helical" evidence="1">
    <location>
        <begin position="40"/>
        <end position="60"/>
    </location>
</feature>
<evidence type="ECO:0000313" key="2">
    <source>
        <dbReference type="EMBL" id="JAD85965.1"/>
    </source>
</evidence>
<accession>A0A0A9DJX7</accession>
<evidence type="ECO:0000256" key="1">
    <source>
        <dbReference type="SAM" id="Phobius"/>
    </source>
</evidence>
<dbReference type="EMBL" id="GBRH01211930">
    <property type="protein sequence ID" value="JAD85965.1"/>
    <property type="molecule type" value="Transcribed_RNA"/>
</dbReference>
<organism evidence="2">
    <name type="scientific">Arundo donax</name>
    <name type="common">Giant reed</name>
    <name type="synonym">Donax arundinaceus</name>
    <dbReference type="NCBI Taxonomy" id="35708"/>
    <lineage>
        <taxon>Eukaryota</taxon>
        <taxon>Viridiplantae</taxon>
        <taxon>Streptophyta</taxon>
        <taxon>Embryophyta</taxon>
        <taxon>Tracheophyta</taxon>
        <taxon>Spermatophyta</taxon>
        <taxon>Magnoliopsida</taxon>
        <taxon>Liliopsida</taxon>
        <taxon>Poales</taxon>
        <taxon>Poaceae</taxon>
        <taxon>PACMAD clade</taxon>
        <taxon>Arundinoideae</taxon>
        <taxon>Arundineae</taxon>
        <taxon>Arundo</taxon>
    </lineage>
</organism>
<reference evidence="2" key="1">
    <citation type="submission" date="2014-09" db="EMBL/GenBank/DDBJ databases">
        <authorList>
            <person name="Magalhaes I.L.F."/>
            <person name="Oliveira U."/>
            <person name="Santos F.R."/>
            <person name="Vidigal T.H.D.A."/>
            <person name="Brescovit A.D."/>
            <person name="Santos A.J."/>
        </authorList>
    </citation>
    <scope>NUCLEOTIDE SEQUENCE</scope>
    <source>
        <tissue evidence="2">Shoot tissue taken approximately 20 cm above the soil surface</tissue>
    </source>
</reference>
<keyword evidence="1" id="KW-1133">Transmembrane helix</keyword>
<reference evidence="2" key="2">
    <citation type="journal article" date="2015" name="Data Brief">
        <title>Shoot transcriptome of the giant reed, Arundo donax.</title>
        <authorList>
            <person name="Barrero R.A."/>
            <person name="Guerrero F.D."/>
            <person name="Moolhuijzen P."/>
            <person name="Goolsby J.A."/>
            <person name="Tidwell J."/>
            <person name="Bellgard S.E."/>
            <person name="Bellgard M.I."/>
        </authorList>
    </citation>
    <scope>NUCLEOTIDE SEQUENCE</scope>
    <source>
        <tissue evidence="2">Shoot tissue taken approximately 20 cm above the soil surface</tissue>
    </source>
</reference>
<proteinExistence type="predicted"/>
<protein>
    <submittedName>
        <fullName evidence="2">Uncharacterized protein</fullName>
    </submittedName>
</protein>
<dbReference type="AlphaFoldDB" id="A0A0A9DJX7"/>
<keyword evidence="1" id="KW-0472">Membrane</keyword>
<sequence>MSLGRGLPSLVTVTALLFFGSSFKTPLFVGILPSPVFSSALVFVSGIFLSPVSPSTLVFFDRTLPSPVSLTTLSFFGNILKTPLFPCNLITSCWPESTELT</sequence>
<keyword evidence="1" id="KW-0812">Transmembrane</keyword>
<name>A0A0A9DJX7_ARUDO</name>